<organism evidence="3 4">
    <name type="scientific">Anopheles culicifacies</name>
    <dbReference type="NCBI Taxonomy" id="139723"/>
    <lineage>
        <taxon>Eukaryota</taxon>
        <taxon>Metazoa</taxon>
        <taxon>Ecdysozoa</taxon>
        <taxon>Arthropoda</taxon>
        <taxon>Hexapoda</taxon>
        <taxon>Insecta</taxon>
        <taxon>Pterygota</taxon>
        <taxon>Neoptera</taxon>
        <taxon>Endopterygota</taxon>
        <taxon>Diptera</taxon>
        <taxon>Nematocera</taxon>
        <taxon>Culicoidea</taxon>
        <taxon>Culicidae</taxon>
        <taxon>Anophelinae</taxon>
        <taxon>Anopheles</taxon>
        <taxon>culicifacies species complex</taxon>
    </lineage>
</organism>
<dbReference type="EnsemblMetazoa" id="ACUA027554-RA">
    <property type="protein sequence ID" value="ACUA027554-PA"/>
    <property type="gene ID" value="ACUA027554"/>
</dbReference>
<evidence type="ECO:0000256" key="2">
    <source>
        <dbReference type="SAM" id="Phobius"/>
    </source>
</evidence>
<dbReference type="EMBL" id="AXCM01000593">
    <property type="status" value="NOT_ANNOTATED_CDS"/>
    <property type="molecule type" value="Genomic_DNA"/>
</dbReference>
<reference evidence="3" key="2">
    <citation type="submission" date="2020-05" db="UniProtKB">
        <authorList>
            <consortium name="EnsemblMetazoa"/>
        </authorList>
    </citation>
    <scope>IDENTIFICATION</scope>
    <source>
        <strain evidence="3">A-37</strain>
    </source>
</reference>
<evidence type="ECO:0000313" key="4">
    <source>
        <dbReference type="Proteomes" id="UP000075883"/>
    </source>
</evidence>
<feature type="region of interest" description="Disordered" evidence="1">
    <location>
        <begin position="1"/>
        <end position="37"/>
    </location>
</feature>
<dbReference type="VEuPathDB" id="VectorBase:ACUA027554"/>
<reference evidence="4" key="1">
    <citation type="submission" date="2013-09" db="EMBL/GenBank/DDBJ databases">
        <title>The Genome Sequence of Anopheles culicifacies species A.</title>
        <authorList>
            <consortium name="The Broad Institute Genomics Platform"/>
            <person name="Neafsey D.E."/>
            <person name="Besansky N."/>
            <person name="Howell P."/>
            <person name="Walton C."/>
            <person name="Young S.K."/>
            <person name="Zeng Q."/>
            <person name="Gargeya S."/>
            <person name="Fitzgerald M."/>
            <person name="Haas B."/>
            <person name="Abouelleil A."/>
            <person name="Allen A.W."/>
            <person name="Alvarado L."/>
            <person name="Arachchi H.M."/>
            <person name="Berlin A.M."/>
            <person name="Chapman S.B."/>
            <person name="Gainer-Dewar J."/>
            <person name="Goldberg J."/>
            <person name="Griggs A."/>
            <person name="Gujja S."/>
            <person name="Hansen M."/>
            <person name="Howarth C."/>
            <person name="Imamovic A."/>
            <person name="Ireland A."/>
            <person name="Larimer J."/>
            <person name="McCowan C."/>
            <person name="Murphy C."/>
            <person name="Pearson M."/>
            <person name="Poon T.W."/>
            <person name="Priest M."/>
            <person name="Roberts A."/>
            <person name="Saif S."/>
            <person name="Shea T."/>
            <person name="Sisk P."/>
            <person name="Sykes S."/>
            <person name="Wortman J."/>
            <person name="Nusbaum C."/>
            <person name="Birren B."/>
        </authorList>
    </citation>
    <scope>NUCLEOTIDE SEQUENCE [LARGE SCALE GENOMIC DNA]</scope>
    <source>
        <strain evidence="4">A-37</strain>
    </source>
</reference>
<sequence>MARCNVEQDVSGAPSSGALRYNKPPALVTPPTLLPPTPPPPTAVVAIRQLLSSIFAPPSSSAADPTLPPPATPLALQLPLLPLPPLLPLADVDNDRSRNECQQWSRNRKHRDQNDLTTAQPIGIATVSVHSVYAAVALLLLRMMMMVMYVATIYGSVPLNCRGRLFLTGMATVTTGTHALITIHPIDARATVPTRG</sequence>
<evidence type="ECO:0000313" key="3">
    <source>
        <dbReference type="EnsemblMetazoa" id="ACUA027554-PA"/>
    </source>
</evidence>
<keyword evidence="2" id="KW-1133">Transmembrane helix</keyword>
<proteinExistence type="predicted"/>
<keyword evidence="4" id="KW-1185">Reference proteome</keyword>
<name>A0A182MVX1_9DIPT</name>
<keyword evidence="2" id="KW-0812">Transmembrane</keyword>
<evidence type="ECO:0000256" key="1">
    <source>
        <dbReference type="SAM" id="MobiDB-lite"/>
    </source>
</evidence>
<dbReference type="Proteomes" id="UP000075883">
    <property type="component" value="Unassembled WGS sequence"/>
</dbReference>
<keyword evidence="2" id="KW-0472">Membrane</keyword>
<dbReference type="AlphaFoldDB" id="A0A182MVX1"/>
<accession>A0A182MVX1</accession>
<feature type="transmembrane region" description="Helical" evidence="2">
    <location>
        <begin position="132"/>
        <end position="154"/>
    </location>
</feature>
<protein>
    <submittedName>
        <fullName evidence="3">Uncharacterized protein</fullName>
    </submittedName>
</protein>